<dbReference type="InParanoid" id="A0A6P7G0A2"/>
<feature type="domain" description="Enoyl reductase (ER)" evidence="15">
    <location>
        <begin position="56"/>
        <end position="373"/>
    </location>
</feature>
<evidence type="ECO:0000256" key="13">
    <source>
        <dbReference type="ARBA" id="ARBA00042123"/>
    </source>
</evidence>
<dbReference type="GO" id="GO:0141148">
    <property type="term" value="F:enoyl-[acyl-carrier-protein] reductase (NADPH) activity"/>
    <property type="evidence" value="ECO:0007669"/>
    <property type="project" value="UniProtKB-EC"/>
</dbReference>
<evidence type="ECO:0000259" key="15">
    <source>
        <dbReference type="SMART" id="SM00829"/>
    </source>
</evidence>
<dbReference type="OrthoDB" id="7482721at2759"/>
<dbReference type="InterPro" id="IPR020843">
    <property type="entry name" value="ER"/>
</dbReference>
<dbReference type="Pfam" id="PF08240">
    <property type="entry name" value="ADH_N"/>
    <property type="match status" value="1"/>
</dbReference>
<evidence type="ECO:0000256" key="12">
    <source>
        <dbReference type="ARBA" id="ARBA00041058"/>
    </source>
</evidence>
<evidence type="ECO:0000256" key="11">
    <source>
        <dbReference type="ARBA" id="ARBA00038963"/>
    </source>
</evidence>
<dbReference type="EC" id="1.3.1.104" evidence="11"/>
<evidence type="ECO:0000256" key="2">
    <source>
        <dbReference type="ARBA" id="ARBA00010371"/>
    </source>
</evidence>
<dbReference type="AlphaFoldDB" id="A0A6P7G0A2"/>
<keyword evidence="4" id="KW-0276">Fatty acid metabolism</keyword>
<dbReference type="Gene3D" id="3.90.180.10">
    <property type="entry name" value="Medium-chain alcohol dehydrogenases, catalytic domain"/>
    <property type="match status" value="1"/>
</dbReference>
<dbReference type="InterPro" id="IPR013149">
    <property type="entry name" value="ADH-like_C"/>
</dbReference>
<dbReference type="GO" id="GO:0006633">
    <property type="term" value="P:fatty acid biosynthetic process"/>
    <property type="evidence" value="ECO:0007669"/>
    <property type="project" value="UniProtKB-KW"/>
</dbReference>
<dbReference type="InterPro" id="IPR051034">
    <property type="entry name" value="Mito_Enoyl-ACP_Reductase"/>
</dbReference>
<comment type="subcellular location">
    <subcellularLocation>
        <location evidence="1">Mitochondrion</location>
    </subcellularLocation>
</comment>
<dbReference type="Gene3D" id="3.40.50.720">
    <property type="entry name" value="NAD(P)-binding Rossmann-like Domain"/>
    <property type="match status" value="1"/>
</dbReference>
<dbReference type="PANTHER" id="PTHR43981:SF2">
    <property type="entry name" value="ENOYL-[ACYL-CARRIER-PROTEIN] REDUCTASE, MITOCHONDRIAL"/>
    <property type="match status" value="1"/>
</dbReference>
<dbReference type="InterPro" id="IPR036291">
    <property type="entry name" value="NAD(P)-bd_dom_sf"/>
</dbReference>
<dbReference type="FunFam" id="3.40.50.720:FF:000112">
    <property type="entry name" value="Enoyl-[acyl-carrier-protein] reductase 1, mitochondrial"/>
    <property type="match status" value="1"/>
</dbReference>
<dbReference type="SMART" id="SM00829">
    <property type="entry name" value="PKS_ER"/>
    <property type="match status" value="1"/>
</dbReference>
<dbReference type="InterPro" id="IPR011032">
    <property type="entry name" value="GroES-like_sf"/>
</dbReference>
<organism evidence="16">
    <name type="scientific">Diabrotica virgifera virgifera</name>
    <name type="common">western corn rootworm</name>
    <dbReference type="NCBI Taxonomy" id="50390"/>
    <lineage>
        <taxon>Eukaryota</taxon>
        <taxon>Metazoa</taxon>
        <taxon>Ecdysozoa</taxon>
        <taxon>Arthropoda</taxon>
        <taxon>Hexapoda</taxon>
        <taxon>Insecta</taxon>
        <taxon>Pterygota</taxon>
        <taxon>Neoptera</taxon>
        <taxon>Endopterygota</taxon>
        <taxon>Coleoptera</taxon>
        <taxon>Polyphaga</taxon>
        <taxon>Cucujiformia</taxon>
        <taxon>Chrysomeloidea</taxon>
        <taxon>Chrysomelidae</taxon>
        <taxon>Galerucinae</taxon>
        <taxon>Diabroticina</taxon>
        <taxon>Diabroticites</taxon>
        <taxon>Diabrotica</taxon>
    </lineage>
</organism>
<evidence type="ECO:0000256" key="10">
    <source>
        <dbReference type="ARBA" id="ARBA00023160"/>
    </source>
</evidence>
<reference evidence="16" key="1">
    <citation type="submission" date="2025-08" db="UniProtKB">
        <authorList>
            <consortium name="RefSeq"/>
        </authorList>
    </citation>
    <scope>IDENTIFICATION</scope>
    <source>
        <tissue evidence="16">Whole insect</tissue>
    </source>
</reference>
<comment type="catalytic activity">
    <reaction evidence="14">
        <text>a 2,3-saturated acyl-[ACP] + NADP(+) = a (2E)-enoyl-[ACP] + NADPH + H(+)</text>
        <dbReference type="Rhea" id="RHEA:22564"/>
        <dbReference type="Rhea" id="RHEA-COMP:9925"/>
        <dbReference type="Rhea" id="RHEA-COMP:9926"/>
        <dbReference type="ChEBI" id="CHEBI:15378"/>
        <dbReference type="ChEBI" id="CHEBI:57783"/>
        <dbReference type="ChEBI" id="CHEBI:58349"/>
        <dbReference type="ChEBI" id="CHEBI:78784"/>
        <dbReference type="ChEBI" id="CHEBI:78785"/>
        <dbReference type="EC" id="1.3.1.104"/>
    </reaction>
</comment>
<dbReference type="RefSeq" id="XP_028140492.1">
    <property type="nucleotide sequence ID" value="XM_028284691.1"/>
</dbReference>
<keyword evidence="8" id="KW-0443">Lipid metabolism</keyword>
<evidence type="ECO:0000256" key="5">
    <source>
        <dbReference type="ARBA" id="ARBA00022857"/>
    </source>
</evidence>
<evidence type="ECO:0000256" key="4">
    <source>
        <dbReference type="ARBA" id="ARBA00022832"/>
    </source>
</evidence>
<dbReference type="CDD" id="cd08290">
    <property type="entry name" value="ETR"/>
    <property type="match status" value="1"/>
</dbReference>
<proteinExistence type="inferred from homology"/>
<evidence type="ECO:0000313" key="16">
    <source>
        <dbReference type="RefSeq" id="XP_028140492.1"/>
    </source>
</evidence>
<dbReference type="KEGG" id="dvv:114334614"/>
<dbReference type="InterPro" id="IPR013154">
    <property type="entry name" value="ADH-like_N"/>
</dbReference>
<evidence type="ECO:0000256" key="7">
    <source>
        <dbReference type="ARBA" id="ARBA00023002"/>
    </source>
</evidence>
<dbReference type="GO" id="GO:0005739">
    <property type="term" value="C:mitochondrion"/>
    <property type="evidence" value="ECO:0007669"/>
    <property type="project" value="UniProtKB-SubCell"/>
</dbReference>
<evidence type="ECO:0000256" key="9">
    <source>
        <dbReference type="ARBA" id="ARBA00023128"/>
    </source>
</evidence>
<comment type="similarity">
    <text evidence="2">Belongs to the zinc-containing alcohol dehydrogenase family. Quinone oxidoreductase subfamily.</text>
</comment>
<name>A0A6P7G0A2_DIAVI</name>
<protein>
    <recommendedName>
        <fullName evidence="12">Enoyl-[acyl-carrier-protein] reductase, mitochondrial</fullName>
        <ecNumber evidence="11">1.3.1.104</ecNumber>
    </recommendedName>
    <alternativeName>
        <fullName evidence="13">2-enoyl thioester reductase</fullName>
    </alternativeName>
</protein>
<keyword evidence="9" id="KW-0496">Mitochondrion</keyword>
<keyword evidence="6" id="KW-0809">Transit peptide</keyword>
<dbReference type="SUPFAM" id="SSF51735">
    <property type="entry name" value="NAD(P)-binding Rossmann-fold domains"/>
    <property type="match status" value="1"/>
</dbReference>
<dbReference type="PANTHER" id="PTHR43981">
    <property type="entry name" value="ENOYL-[ACYL-CARRIER-PROTEIN] REDUCTASE, MITOCHONDRIAL"/>
    <property type="match status" value="1"/>
</dbReference>
<evidence type="ECO:0000256" key="14">
    <source>
        <dbReference type="ARBA" id="ARBA00048843"/>
    </source>
</evidence>
<evidence type="ECO:0000256" key="3">
    <source>
        <dbReference type="ARBA" id="ARBA00022516"/>
    </source>
</evidence>
<accession>A0A6P7G0A2</accession>
<gene>
    <name evidence="16" type="primary">LOC114334614</name>
</gene>
<keyword evidence="5" id="KW-0521">NADP</keyword>
<dbReference type="Pfam" id="PF00107">
    <property type="entry name" value="ADH_zinc_N"/>
    <property type="match status" value="1"/>
</dbReference>
<evidence type="ECO:0000256" key="8">
    <source>
        <dbReference type="ARBA" id="ARBA00023098"/>
    </source>
</evidence>
<evidence type="ECO:0000256" key="1">
    <source>
        <dbReference type="ARBA" id="ARBA00004173"/>
    </source>
</evidence>
<keyword evidence="3" id="KW-0444">Lipid biosynthesis</keyword>
<keyword evidence="7" id="KW-0560">Oxidoreductase</keyword>
<sequence length="377" mass="41992">MTFILFKESFVYLVINKMLHRTAITVRFVLNNFINNDSYLYTRNFASKLIFNEYGNPVDVVKKVTVTVPEPSKDEVLVEVLSSPVNPVDINIIQGKYPVKKTFPAVPGSEAVGKVIKVGKNVEDFKEGDHVIPLAYNLGTWTTHMVLPKSIIKKVPNSLPIAEAAILLTNPPTAYRMLKDFVKLKKGDTVIQNAANSSCGQLILQLCKLWGINSVNVIRVRPNISELKQQLKTLGATYVLTEEELRTTDLFKSGTVPKPKLALNCVGGQSSTELLRKLDQNGTLVTYGGMSMQPVKIPVSALIFKNISFVGFSVNIWNSKSDPKEKDRMLDELICMFMNGDLKIPPFRAVGLDNFQEALEVGLLNKSGKKYILEINK</sequence>
<dbReference type="SUPFAM" id="SSF50129">
    <property type="entry name" value="GroES-like"/>
    <property type="match status" value="1"/>
</dbReference>
<evidence type="ECO:0000256" key="6">
    <source>
        <dbReference type="ARBA" id="ARBA00022946"/>
    </source>
</evidence>
<keyword evidence="10" id="KW-0275">Fatty acid biosynthesis</keyword>